<comment type="caution">
    <text evidence="1">The sequence shown here is derived from an EMBL/GenBank/DDBJ whole genome shotgun (WGS) entry which is preliminary data.</text>
</comment>
<dbReference type="Proteomes" id="UP000550714">
    <property type="component" value="Unassembled WGS sequence"/>
</dbReference>
<accession>A0A839S974</accession>
<gene>
    <name evidence="1" type="ORF">FHS23_004594</name>
</gene>
<dbReference type="EMBL" id="JACHWU010000011">
    <property type="protein sequence ID" value="MBB3053540.1"/>
    <property type="molecule type" value="Genomic_DNA"/>
</dbReference>
<dbReference type="AlphaFoldDB" id="A0A839S974"/>
<evidence type="ECO:0000313" key="1">
    <source>
        <dbReference type="EMBL" id="MBB3053540.1"/>
    </source>
</evidence>
<evidence type="ECO:0000313" key="2">
    <source>
        <dbReference type="Proteomes" id="UP000550714"/>
    </source>
</evidence>
<reference evidence="1 2" key="1">
    <citation type="submission" date="2020-08" db="EMBL/GenBank/DDBJ databases">
        <title>Genomic Encyclopedia of Type Strains, Phase III (KMG-III): the genomes of soil and plant-associated and newly described type strains.</title>
        <authorList>
            <person name="Whitman W."/>
        </authorList>
    </citation>
    <scope>NUCLEOTIDE SEQUENCE [LARGE SCALE GENOMIC DNA]</scope>
    <source>
        <strain evidence="1 2">CECT 8577</strain>
    </source>
</reference>
<keyword evidence="2" id="KW-1185">Reference proteome</keyword>
<protein>
    <submittedName>
        <fullName evidence="1">Uncharacterized protein</fullName>
    </submittedName>
</protein>
<name>A0A839S974_9PSEU</name>
<dbReference type="RefSeq" id="WP_183659442.1">
    <property type="nucleotide sequence ID" value="NZ_JACHWU010000011.1"/>
</dbReference>
<sequence length="155" mass="17527">MERIELTDGSDRLMPGLLPAGIDLEAVLRDGDERELNATWNTYFEREFCRRADARSDGDPVFGHVLAGLAPVTAVQALEANRRLVELMTGRRWVVMRDAREAGASWAEIGAALGMSRQAAHEWYQRKIELQEQRVPEFHDTARSRAVLEPDHDAE</sequence>
<proteinExistence type="predicted"/>
<organism evidence="1 2">
    <name type="scientific">Prauserella isguenensis</name>
    <dbReference type="NCBI Taxonomy" id="1470180"/>
    <lineage>
        <taxon>Bacteria</taxon>
        <taxon>Bacillati</taxon>
        <taxon>Actinomycetota</taxon>
        <taxon>Actinomycetes</taxon>
        <taxon>Pseudonocardiales</taxon>
        <taxon>Pseudonocardiaceae</taxon>
        <taxon>Prauserella</taxon>
    </lineage>
</organism>